<dbReference type="SMART" id="SM00530">
    <property type="entry name" value="HTH_XRE"/>
    <property type="match status" value="1"/>
</dbReference>
<dbReference type="SUPFAM" id="SSF47413">
    <property type="entry name" value="lambda repressor-like DNA-binding domains"/>
    <property type="match status" value="1"/>
</dbReference>
<keyword evidence="3" id="KW-1185">Reference proteome</keyword>
<dbReference type="GO" id="GO:0001046">
    <property type="term" value="F:core promoter sequence-specific DNA binding"/>
    <property type="evidence" value="ECO:0007669"/>
    <property type="project" value="TreeGrafter"/>
</dbReference>
<dbReference type="InterPro" id="IPR039060">
    <property type="entry name" value="Antitox_HigA"/>
</dbReference>
<dbReference type="PROSITE" id="PS50943">
    <property type="entry name" value="HTH_CROC1"/>
    <property type="match status" value="1"/>
</dbReference>
<proteinExistence type="predicted"/>
<dbReference type="CDD" id="cd00093">
    <property type="entry name" value="HTH_XRE"/>
    <property type="match status" value="1"/>
</dbReference>
<dbReference type="InterPro" id="IPR001387">
    <property type="entry name" value="Cro/C1-type_HTH"/>
</dbReference>
<reference evidence="2 3" key="1">
    <citation type="journal article" date="2019" name="Front. Microbiol.">
        <title>Genomic Features for Desiccation Tolerance and Sugar Biosynthesis in the Extremophile Gloeocapsopsis sp. UTEX B3054.</title>
        <authorList>
            <person name="Urrejola C."/>
            <person name="Alcorta J."/>
            <person name="Salas L."/>
            <person name="Vasquez M."/>
            <person name="Polz M.F."/>
            <person name="Vicuna R."/>
            <person name="Diez B."/>
        </authorList>
    </citation>
    <scope>NUCLEOTIDE SEQUENCE [LARGE SCALE GENOMIC DNA]</scope>
    <source>
        <strain evidence="2 3">1H9</strain>
    </source>
</reference>
<feature type="domain" description="HTH cro/C1-type" evidence="1">
    <location>
        <begin position="78"/>
        <end position="131"/>
    </location>
</feature>
<dbReference type="Proteomes" id="UP000441797">
    <property type="component" value="Unassembled WGS sequence"/>
</dbReference>
<evidence type="ECO:0000259" key="1">
    <source>
        <dbReference type="PROSITE" id="PS50943"/>
    </source>
</evidence>
<evidence type="ECO:0000313" key="3">
    <source>
        <dbReference type="Proteomes" id="UP000441797"/>
    </source>
</evidence>
<gene>
    <name evidence="2" type="ORF">BWI75_08725</name>
</gene>
<accession>A0A6N8FTJ3</accession>
<dbReference type="OrthoDB" id="464133at2"/>
<evidence type="ECO:0000313" key="2">
    <source>
        <dbReference type="EMBL" id="MUL36428.1"/>
    </source>
</evidence>
<name>A0A6N8FTJ3_9CHRO</name>
<sequence>MKTLNKQAYANLLADFLPQAIETEEENERYLAEVEKLMALGENINPEQEQLLKLLVVLIEQFEDEHYHLKTANPHEVLNELMLARGLRQKDLVEIFGSKGITSEVVNGKRSISKAMALRLGEFFHVTPALFLEVH</sequence>
<dbReference type="InterPro" id="IPR010982">
    <property type="entry name" value="Lambda_DNA-bd_dom_sf"/>
</dbReference>
<dbReference type="PANTHER" id="PTHR40455">
    <property type="entry name" value="ANTITOXIN HIGA"/>
    <property type="match status" value="1"/>
</dbReference>
<dbReference type="GO" id="GO:0006355">
    <property type="term" value="P:regulation of DNA-templated transcription"/>
    <property type="evidence" value="ECO:0007669"/>
    <property type="project" value="InterPro"/>
</dbReference>
<comment type="caution">
    <text evidence="2">The sequence shown here is derived from an EMBL/GenBank/DDBJ whole genome shotgun (WGS) entry which is preliminary data.</text>
</comment>
<dbReference type="Gene3D" id="1.10.260.40">
    <property type="entry name" value="lambda repressor-like DNA-binding domains"/>
    <property type="match status" value="1"/>
</dbReference>
<protein>
    <submittedName>
        <fullName evidence="2">Transcriptional regulator</fullName>
    </submittedName>
</protein>
<dbReference type="EMBL" id="NAPY01000010">
    <property type="protein sequence ID" value="MUL36428.1"/>
    <property type="molecule type" value="Genomic_DNA"/>
</dbReference>
<dbReference type="AlphaFoldDB" id="A0A6N8FTJ3"/>
<organism evidence="2 3">
    <name type="scientific">Gloeocapsopsis dulcis AAB1 = 1H9</name>
    <dbReference type="NCBI Taxonomy" id="1433147"/>
    <lineage>
        <taxon>Bacteria</taxon>
        <taxon>Bacillati</taxon>
        <taxon>Cyanobacteriota</taxon>
        <taxon>Cyanophyceae</taxon>
        <taxon>Oscillatoriophycideae</taxon>
        <taxon>Chroococcales</taxon>
        <taxon>Chroococcaceae</taxon>
        <taxon>Gloeocapsopsis</taxon>
        <taxon>Gloeocapsopsis dulcis</taxon>
    </lineage>
</organism>
<dbReference type="RefSeq" id="WP_105220856.1">
    <property type="nucleotide sequence ID" value="NZ_CAWNSU010000073.1"/>
</dbReference>
<dbReference type="PANTHER" id="PTHR40455:SF1">
    <property type="entry name" value="ANTITOXIN HIGA"/>
    <property type="match status" value="1"/>
</dbReference>